<evidence type="ECO:0000313" key="2">
    <source>
        <dbReference type="EMBL" id="CAI37387.1"/>
    </source>
</evidence>
<dbReference type="PATRIC" id="fig|306537.10.peg.1239"/>
<protein>
    <submittedName>
        <fullName evidence="2">Uncharacterized protein</fullName>
    </submittedName>
</protein>
<feature type="region of interest" description="Disordered" evidence="1">
    <location>
        <begin position="73"/>
        <end position="92"/>
    </location>
</feature>
<feature type="region of interest" description="Disordered" evidence="1">
    <location>
        <begin position="1"/>
        <end position="40"/>
    </location>
</feature>
<dbReference type="EMBL" id="CR931997">
    <property type="protein sequence ID" value="CAI37387.1"/>
    <property type="molecule type" value="Genomic_DNA"/>
</dbReference>
<evidence type="ECO:0000256" key="1">
    <source>
        <dbReference type="SAM" id="MobiDB-lite"/>
    </source>
</evidence>
<dbReference type="KEGG" id="cjk:jk1223"/>
<dbReference type="OrthoDB" id="4411421at2"/>
<reference evidence="2 3" key="1">
    <citation type="journal article" date="2005" name="J. Bacteriol.">
        <title>Complete genome sequence and analysis of the multiresistant nosocomial pathogen Corynebacterium jeikeium K411, a lipid-requiring bacterium of the human skin flora.</title>
        <authorList>
            <person name="Tauch A."/>
            <person name="Kaiser O."/>
            <person name="Hain T."/>
            <person name="Goesmann A."/>
            <person name="Weisshaar B."/>
            <person name="Albersmeier A."/>
            <person name="Bekel T."/>
            <person name="Bischoff N."/>
            <person name="Brune I."/>
            <person name="Chakraborty T."/>
            <person name="Kalinowski J."/>
            <person name="Meyer F."/>
            <person name="Rupp O."/>
            <person name="Schneiker S."/>
            <person name="Viehoever P."/>
            <person name="Puehler A."/>
        </authorList>
    </citation>
    <scope>NUCLEOTIDE SEQUENCE [LARGE SCALE GENOMIC DNA]</scope>
    <source>
        <strain evidence="2 3">K411</strain>
    </source>
</reference>
<dbReference type="Proteomes" id="UP000000545">
    <property type="component" value="Chromosome"/>
</dbReference>
<keyword evidence="3" id="KW-1185">Reference proteome</keyword>
<gene>
    <name evidence="2" type="ordered locus">jk1223</name>
</gene>
<dbReference type="GeneID" id="92738741"/>
<accession>Q4JUX0</accession>
<dbReference type="AlphaFoldDB" id="Q4JUX0"/>
<sequence length="92" mass="9798">MDAHTSAEAWLRTLSADEDGRRGEGGWGAELANPTDTSGPALVDITSAGEDVADGIEDGTQNLYEFLAERAEAGEPHGASELTVEWRELPRT</sequence>
<evidence type="ECO:0000313" key="3">
    <source>
        <dbReference type="Proteomes" id="UP000000545"/>
    </source>
</evidence>
<name>Q4JUX0_CORJK</name>
<dbReference type="HOGENOM" id="CLU_149124_0_0_11"/>
<dbReference type="RefSeq" id="WP_005295398.1">
    <property type="nucleotide sequence ID" value="NC_007164.1"/>
</dbReference>
<proteinExistence type="predicted"/>
<organism evidence="2 3">
    <name type="scientific">Corynebacterium jeikeium (strain K411)</name>
    <dbReference type="NCBI Taxonomy" id="306537"/>
    <lineage>
        <taxon>Bacteria</taxon>
        <taxon>Bacillati</taxon>
        <taxon>Actinomycetota</taxon>
        <taxon>Actinomycetes</taxon>
        <taxon>Mycobacteriales</taxon>
        <taxon>Corynebacteriaceae</taxon>
        <taxon>Corynebacterium</taxon>
    </lineage>
</organism>